<dbReference type="InterPro" id="IPR036259">
    <property type="entry name" value="MFS_trans_sf"/>
</dbReference>
<organism evidence="9 10">
    <name type="scientific">Actinokineospora soli</name>
    <dbReference type="NCBI Taxonomy" id="1048753"/>
    <lineage>
        <taxon>Bacteria</taxon>
        <taxon>Bacillati</taxon>
        <taxon>Actinomycetota</taxon>
        <taxon>Actinomycetes</taxon>
        <taxon>Pseudonocardiales</taxon>
        <taxon>Pseudonocardiaceae</taxon>
        <taxon>Actinokineospora</taxon>
    </lineage>
</organism>
<feature type="region of interest" description="Disordered" evidence="7">
    <location>
        <begin position="187"/>
        <end position="206"/>
    </location>
</feature>
<dbReference type="Gene3D" id="1.20.1250.20">
    <property type="entry name" value="MFS general substrate transporter like domains"/>
    <property type="match status" value="1"/>
</dbReference>
<feature type="compositionally biased region" description="Basic and acidic residues" evidence="7">
    <location>
        <begin position="187"/>
        <end position="197"/>
    </location>
</feature>
<sequence length="206" mass="19896">MLADRVVRGAVAAQALWGVGVTGVSVVTPLVHQRDLGLGPAGAAVPLVAVAAALIVTAPLTPRLCLRYGQAAVAAAGLVVVAVGLGAIAAVGHLPVLWPRLPGLVLVGVGSAGAVPLTTLALDAAGRAAGAVSGLLGTAREFAGAIGVALVAAVATSAAGYTAALAAAALAQLAAAVCVRTLCSPDKAPKETAHPTDKVVAGRKRR</sequence>
<dbReference type="EMBL" id="JBHTEY010000004">
    <property type="protein sequence ID" value="MFC7614732.1"/>
    <property type="molecule type" value="Genomic_DNA"/>
</dbReference>
<evidence type="ECO:0000256" key="6">
    <source>
        <dbReference type="ARBA" id="ARBA00023136"/>
    </source>
</evidence>
<keyword evidence="4 8" id="KW-0812">Transmembrane</keyword>
<evidence type="ECO:0000313" key="10">
    <source>
        <dbReference type="Proteomes" id="UP001596512"/>
    </source>
</evidence>
<reference evidence="10" key="1">
    <citation type="journal article" date="2019" name="Int. J. Syst. Evol. Microbiol.">
        <title>The Global Catalogue of Microorganisms (GCM) 10K type strain sequencing project: providing services to taxonomists for standard genome sequencing and annotation.</title>
        <authorList>
            <consortium name="The Broad Institute Genomics Platform"/>
            <consortium name="The Broad Institute Genome Sequencing Center for Infectious Disease"/>
            <person name="Wu L."/>
            <person name="Ma J."/>
        </authorList>
    </citation>
    <scope>NUCLEOTIDE SEQUENCE [LARGE SCALE GENOMIC DNA]</scope>
    <source>
        <strain evidence="10">JCM 17695</strain>
    </source>
</reference>
<evidence type="ECO:0000256" key="1">
    <source>
        <dbReference type="ARBA" id="ARBA00004651"/>
    </source>
</evidence>
<keyword evidence="5 8" id="KW-1133">Transmembrane helix</keyword>
<keyword evidence="3" id="KW-1003">Cell membrane</keyword>
<evidence type="ECO:0000256" key="2">
    <source>
        <dbReference type="ARBA" id="ARBA00022448"/>
    </source>
</evidence>
<keyword evidence="2" id="KW-0813">Transport</keyword>
<comment type="caution">
    <text evidence="9">The sequence shown here is derived from an EMBL/GenBank/DDBJ whole genome shotgun (WGS) entry which is preliminary data.</text>
</comment>
<dbReference type="SUPFAM" id="SSF103473">
    <property type="entry name" value="MFS general substrate transporter"/>
    <property type="match status" value="1"/>
</dbReference>
<evidence type="ECO:0000256" key="5">
    <source>
        <dbReference type="ARBA" id="ARBA00022989"/>
    </source>
</evidence>
<evidence type="ECO:0000256" key="7">
    <source>
        <dbReference type="SAM" id="MobiDB-lite"/>
    </source>
</evidence>
<dbReference type="Pfam" id="PF07690">
    <property type="entry name" value="MFS_1"/>
    <property type="match status" value="1"/>
</dbReference>
<feature type="transmembrane region" description="Helical" evidence="8">
    <location>
        <begin position="12"/>
        <end position="32"/>
    </location>
</feature>
<evidence type="ECO:0000256" key="3">
    <source>
        <dbReference type="ARBA" id="ARBA00022475"/>
    </source>
</evidence>
<dbReference type="PANTHER" id="PTHR42718">
    <property type="entry name" value="MAJOR FACILITATOR SUPERFAMILY MULTIDRUG TRANSPORTER MFSC"/>
    <property type="match status" value="1"/>
</dbReference>
<dbReference type="InterPro" id="IPR011701">
    <property type="entry name" value="MFS"/>
</dbReference>
<keyword evidence="10" id="KW-1185">Reference proteome</keyword>
<evidence type="ECO:0000256" key="4">
    <source>
        <dbReference type="ARBA" id="ARBA00022692"/>
    </source>
</evidence>
<gene>
    <name evidence="9" type="ORF">ACFQV2_15565</name>
</gene>
<protein>
    <submittedName>
        <fullName evidence="9">MFS transporter</fullName>
    </submittedName>
</protein>
<dbReference type="Proteomes" id="UP001596512">
    <property type="component" value="Unassembled WGS sequence"/>
</dbReference>
<feature type="transmembrane region" description="Helical" evidence="8">
    <location>
        <begin position="38"/>
        <end position="60"/>
    </location>
</feature>
<keyword evidence="6 8" id="KW-0472">Membrane</keyword>
<comment type="subcellular location">
    <subcellularLocation>
        <location evidence="1">Cell membrane</location>
        <topology evidence="1">Multi-pass membrane protein</topology>
    </subcellularLocation>
</comment>
<accession>A0ABW2TP79</accession>
<evidence type="ECO:0000256" key="8">
    <source>
        <dbReference type="SAM" id="Phobius"/>
    </source>
</evidence>
<feature type="transmembrane region" description="Helical" evidence="8">
    <location>
        <begin position="72"/>
        <end position="98"/>
    </location>
</feature>
<evidence type="ECO:0000313" key="9">
    <source>
        <dbReference type="EMBL" id="MFC7614732.1"/>
    </source>
</evidence>
<proteinExistence type="predicted"/>
<dbReference type="PANTHER" id="PTHR42718:SF47">
    <property type="entry name" value="METHYL VIOLOGEN RESISTANCE PROTEIN SMVA"/>
    <property type="match status" value="1"/>
</dbReference>
<name>A0ABW2TP79_9PSEU</name>
<feature type="transmembrane region" description="Helical" evidence="8">
    <location>
        <begin position="104"/>
        <end position="122"/>
    </location>
</feature>